<protein>
    <submittedName>
        <fullName evidence="2">SMB domain-containing protein</fullName>
    </submittedName>
</protein>
<evidence type="ECO:0000313" key="2">
    <source>
        <dbReference type="WBParaSite" id="ES5_v2.g20589.t1"/>
    </source>
</evidence>
<name>A0AC34FTD2_9BILA</name>
<evidence type="ECO:0000313" key="1">
    <source>
        <dbReference type="Proteomes" id="UP000887579"/>
    </source>
</evidence>
<organism evidence="1 2">
    <name type="scientific">Panagrolaimus sp. ES5</name>
    <dbReference type="NCBI Taxonomy" id="591445"/>
    <lineage>
        <taxon>Eukaryota</taxon>
        <taxon>Metazoa</taxon>
        <taxon>Ecdysozoa</taxon>
        <taxon>Nematoda</taxon>
        <taxon>Chromadorea</taxon>
        <taxon>Rhabditida</taxon>
        <taxon>Tylenchina</taxon>
        <taxon>Panagrolaimomorpha</taxon>
        <taxon>Panagrolaimoidea</taxon>
        <taxon>Panagrolaimidae</taxon>
        <taxon>Panagrolaimus</taxon>
    </lineage>
</organism>
<reference evidence="2" key="1">
    <citation type="submission" date="2022-11" db="UniProtKB">
        <authorList>
            <consortium name="WormBaseParasite"/>
        </authorList>
    </citation>
    <scope>IDENTIFICATION</scope>
</reference>
<proteinExistence type="predicted"/>
<dbReference type="WBParaSite" id="ES5_v2.g20589.t1">
    <property type="protein sequence ID" value="ES5_v2.g20589.t1"/>
    <property type="gene ID" value="ES5_v2.g20589"/>
</dbReference>
<sequence length="372" mass="43120">MKVCTRRVYFSTTLMGPPWDQKFLFLYFIVLLLYISKIEAGCYQQRLCCTGRNVSCKTKDDGLHHIPLVTPLPPVKLVKFRGEEYPPVLSEDGQRIGRLILPDVVELDNENLNFEKQFVGHVVEMSDISSEEDYQHIQDDEYPSFDSVRFLVEADPDCFCDELCVQYGDCCSDYTYVCPPTDCQVSQWGEWSKCEAYQTTCGQGRQERKRIVNIPPAHGGMPCLPLTEARACFKECPVVKQKDITTVALLLPYKYHEARKSYKHPKEIIPKRNHTNYCVTYKLGWVNRNCVEKEFKSTLFRGTKICAECQPEAQYHRQTPRCASDLDDGQKGYWKLIGPPSCYGIWYREERIDNCYCNENPRLKKLAPYLLV</sequence>
<dbReference type="Proteomes" id="UP000887579">
    <property type="component" value="Unplaced"/>
</dbReference>
<accession>A0AC34FTD2</accession>